<name>A0A8J6FH51_ELECQ</name>
<keyword evidence="3" id="KW-1185">Reference proteome</keyword>
<proteinExistence type="predicted"/>
<keyword evidence="1" id="KW-0812">Transmembrane</keyword>
<keyword evidence="1" id="KW-1133">Transmembrane helix</keyword>
<gene>
    <name evidence="2" type="ORF">GDO78_006747</name>
</gene>
<dbReference type="EMBL" id="WNTK01000003">
    <property type="protein sequence ID" value="KAG9486539.1"/>
    <property type="molecule type" value="Genomic_DNA"/>
</dbReference>
<keyword evidence="1" id="KW-0472">Membrane</keyword>
<dbReference type="Proteomes" id="UP000770717">
    <property type="component" value="Unassembled WGS sequence"/>
</dbReference>
<feature type="transmembrane region" description="Helical" evidence="1">
    <location>
        <begin position="12"/>
        <end position="30"/>
    </location>
</feature>
<dbReference type="AlphaFoldDB" id="A0A8J6FH51"/>
<evidence type="ECO:0000313" key="3">
    <source>
        <dbReference type="Proteomes" id="UP000770717"/>
    </source>
</evidence>
<protein>
    <submittedName>
        <fullName evidence="2">Uncharacterized protein</fullName>
    </submittedName>
</protein>
<sequence length="82" mass="9727">MPLTPWMLDTLIQKIFLVKFSFFFVLLHLLRSTATLKHKGHVISIQHNKISYFIHQYRVIIHSHKPFQQLLICVLPVIYGEV</sequence>
<evidence type="ECO:0000256" key="1">
    <source>
        <dbReference type="SAM" id="Phobius"/>
    </source>
</evidence>
<reference evidence="2" key="1">
    <citation type="thesis" date="2020" institute="ProQuest LLC" country="789 East Eisenhower Parkway, Ann Arbor, MI, USA">
        <title>Comparative Genomics and Chromosome Evolution.</title>
        <authorList>
            <person name="Mudd A.B."/>
        </authorList>
    </citation>
    <scope>NUCLEOTIDE SEQUENCE</scope>
    <source>
        <strain evidence="2">HN-11 Male</strain>
        <tissue evidence="2">Kidney and liver</tissue>
    </source>
</reference>
<evidence type="ECO:0000313" key="2">
    <source>
        <dbReference type="EMBL" id="KAG9486539.1"/>
    </source>
</evidence>
<comment type="caution">
    <text evidence="2">The sequence shown here is derived from an EMBL/GenBank/DDBJ whole genome shotgun (WGS) entry which is preliminary data.</text>
</comment>
<accession>A0A8J6FH51</accession>
<organism evidence="2 3">
    <name type="scientific">Eleutherodactylus coqui</name>
    <name type="common">Puerto Rican coqui</name>
    <dbReference type="NCBI Taxonomy" id="57060"/>
    <lineage>
        <taxon>Eukaryota</taxon>
        <taxon>Metazoa</taxon>
        <taxon>Chordata</taxon>
        <taxon>Craniata</taxon>
        <taxon>Vertebrata</taxon>
        <taxon>Euteleostomi</taxon>
        <taxon>Amphibia</taxon>
        <taxon>Batrachia</taxon>
        <taxon>Anura</taxon>
        <taxon>Neobatrachia</taxon>
        <taxon>Hyloidea</taxon>
        <taxon>Eleutherodactylidae</taxon>
        <taxon>Eleutherodactylinae</taxon>
        <taxon>Eleutherodactylus</taxon>
        <taxon>Eleutherodactylus</taxon>
    </lineage>
</organism>